<keyword evidence="5" id="KW-0496">Mitochondrion</keyword>
<keyword evidence="11" id="KW-1185">Reference proteome</keyword>
<name>A0A1V9XEY9_9ACAR</name>
<accession>A0A1V9XEY9</accession>
<dbReference type="InParanoid" id="A0A1V9XEY9"/>
<feature type="transmembrane region" description="Helical" evidence="8">
    <location>
        <begin position="167"/>
        <end position="187"/>
    </location>
</feature>
<evidence type="ECO:0000313" key="10">
    <source>
        <dbReference type="EMBL" id="OQR72049.1"/>
    </source>
</evidence>
<protein>
    <submittedName>
        <fullName evidence="10">HIG1 domain family member 2A</fullName>
    </submittedName>
</protein>
<dbReference type="GO" id="GO:0005634">
    <property type="term" value="C:nucleus"/>
    <property type="evidence" value="ECO:0007669"/>
    <property type="project" value="UniProtKB-SubCell"/>
</dbReference>
<keyword evidence="7" id="KW-0539">Nucleus</keyword>
<dbReference type="Gene3D" id="6.10.140.1320">
    <property type="match status" value="1"/>
</dbReference>
<evidence type="ECO:0000256" key="4">
    <source>
        <dbReference type="ARBA" id="ARBA00022989"/>
    </source>
</evidence>
<feature type="domain" description="HIG1" evidence="9">
    <location>
        <begin position="132"/>
        <end position="224"/>
    </location>
</feature>
<dbReference type="STRING" id="418985.A0A1V9XEY9"/>
<dbReference type="Pfam" id="PF24245">
    <property type="entry name" value="INO80F"/>
    <property type="match status" value="1"/>
</dbReference>
<dbReference type="AlphaFoldDB" id="A0A1V9XEY9"/>
<dbReference type="Proteomes" id="UP000192247">
    <property type="component" value="Unassembled WGS sequence"/>
</dbReference>
<dbReference type="Pfam" id="PF04588">
    <property type="entry name" value="HIG_1_N"/>
    <property type="match status" value="1"/>
</dbReference>
<dbReference type="OrthoDB" id="6604018at2759"/>
<dbReference type="GO" id="GO:0097250">
    <property type="term" value="P:mitochondrial respirasome assembly"/>
    <property type="evidence" value="ECO:0007669"/>
    <property type="project" value="TreeGrafter"/>
</dbReference>
<evidence type="ECO:0000256" key="6">
    <source>
        <dbReference type="ARBA" id="ARBA00023136"/>
    </source>
</evidence>
<evidence type="ECO:0000256" key="2">
    <source>
        <dbReference type="ARBA" id="ARBA00004325"/>
    </source>
</evidence>
<evidence type="ECO:0000256" key="5">
    <source>
        <dbReference type="ARBA" id="ARBA00023128"/>
    </source>
</evidence>
<dbReference type="InterPro" id="IPR050355">
    <property type="entry name" value="RCF1"/>
</dbReference>
<evidence type="ECO:0000256" key="1">
    <source>
        <dbReference type="ARBA" id="ARBA00004123"/>
    </source>
</evidence>
<evidence type="ECO:0000256" key="8">
    <source>
        <dbReference type="SAM" id="Phobius"/>
    </source>
</evidence>
<comment type="subcellular location">
    <subcellularLocation>
        <location evidence="2">Mitochondrion membrane</location>
    </subcellularLocation>
    <subcellularLocation>
        <location evidence="1">Nucleus</location>
    </subcellularLocation>
</comment>
<evidence type="ECO:0000259" key="9">
    <source>
        <dbReference type="PROSITE" id="PS51503"/>
    </source>
</evidence>
<evidence type="ECO:0000256" key="3">
    <source>
        <dbReference type="ARBA" id="ARBA00022692"/>
    </source>
</evidence>
<proteinExistence type="predicted"/>
<dbReference type="PANTHER" id="PTHR12297:SF3">
    <property type="entry name" value="HIG1 DOMAIN FAMILY MEMBER 1A"/>
    <property type="match status" value="1"/>
</dbReference>
<keyword evidence="4 8" id="KW-1133">Transmembrane helix</keyword>
<gene>
    <name evidence="10" type="ORF">BIW11_10621</name>
</gene>
<reference evidence="10 11" key="1">
    <citation type="journal article" date="2017" name="Gigascience">
        <title>Draft genome of the honey bee ectoparasitic mite, Tropilaelaps mercedesae, is shaped by the parasitic life history.</title>
        <authorList>
            <person name="Dong X."/>
            <person name="Armstrong S.D."/>
            <person name="Xia D."/>
            <person name="Makepeace B.L."/>
            <person name="Darby A.C."/>
            <person name="Kadowaki T."/>
        </authorList>
    </citation>
    <scope>NUCLEOTIDE SEQUENCE [LARGE SCALE GENOMIC DNA]</scope>
    <source>
        <strain evidence="10">Wuxi-XJTLU</strain>
    </source>
</reference>
<evidence type="ECO:0000313" key="11">
    <source>
        <dbReference type="Proteomes" id="UP000192247"/>
    </source>
</evidence>
<keyword evidence="6 8" id="KW-0472">Membrane</keyword>
<dbReference type="InterPro" id="IPR056513">
    <property type="entry name" value="INO80F"/>
</dbReference>
<dbReference type="GO" id="GO:0031966">
    <property type="term" value="C:mitochondrial membrane"/>
    <property type="evidence" value="ECO:0007669"/>
    <property type="project" value="UniProtKB-SubCell"/>
</dbReference>
<dbReference type="PROSITE" id="PS51503">
    <property type="entry name" value="HIG1"/>
    <property type="match status" value="1"/>
</dbReference>
<comment type="caution">
    <text evidence="10">The sequence shown here is derived from an EMBL/GenBank/DDBJ whole genome shotgun (WGS) entry which is preliminary data.</text>
</comment>
<keyword evidence="3 8" id="KW-0812">Transmembrane</keyword>
<organism evidence="10 11">
    <name type="scientific">Tropilaelaps mercedesae</name>
    <dbReference type="NCBI Taxonomy" id="418985"/>
    <lineage>
        <taxon>Eukaryota</taxon>
        <taxon>Metazoa</taxon>
        <taxon>Ecdysozoa</taxon>
        <taxon>Arthropoda</taxon>
        <taxon>Chelicerata</taxon>
        <taxon>Arachnida</taxon>
        <taxon>Acari</taxon>
        <taxon>Parasitiformes</taxon>
        <taxon>Mesostigmata</taxon>
        <taxon>Gamasina</taxon>
        <taxon>Dermanyssoidea</taxon>
        <taxon>Laelapidae</taxon>
        <taxon>Tropilaelaps</taxon>
    </lineage>
</organism>
<evidence type="ECO:0000256" key="7">
    <source>
        <dbReference type="ARBA" id="ARBA00023242"/>
    </source>
</evidence>
<dbReference type="InterPro" id="IPR007667">
    <property type="entry name" value="Hypoxia_induced_domain"/>
</dbReference>
<feature type="transmembrane region" description="Helical" evidence="8">
    <location>
        <begin position="199"/>
        <end position="218"/>
    </location>
</feature>
<sequence length="224" mass="25440">MMKGELLPHVVPDVAAVLPLRGGMPITGKFEDLVQRCAQLEGENAVLAYKLRRMRRTIRRLGQDNAFIQRRLREHIKRKEGSATTFAALAVGKPIEQPCRPPGELEHMNHPKEVNVMLSTNEKSEQSKLHVEELSQLEWVQLTKELKPEKSGQTTERAKSKFRENPFIPLGLFATTCCLGYGLYTMYTGQRYKSQIMMRWRVACQGLTVVAMVVGMAITTSKKR</sequence>
<dbReference type="PANTHER" id="PTHR12297">
    <property type="entry name" value="HYPOXIA-INDUCBILE GENE 1 HIG1 -RELATED"/>
    <property type="match status" value="1"/>
</dbReference>
<dbReference type="EMBL" id="MNPL01012615">
    <property type="protein sequence ID" value="OQR72049.1"/>
    <property type="molecule type" value="Genomic_DNA"/>
</dbReference>